<evidence type="ECO:0000256" key="1">
    <source>
        <dbReference type="SAM" id="SignalP"/>
    </source>
</evidence>
<dbReference type="RefSeq" id="WP_344903169.1">
    <property type="nucleotide sequence ID" value="NZ_BAAAYO010000001.1"/>
</dbReference>
<reference evidence="3 4" key="1">
    <citation type="submission" date="2024-09" db="EMBL/GenBank/DDBJ databases">
        <authorList>
            <person name="Sun Q."/>
            <person name="Mori K."/>
        </authorList>
    </citation>
    <scope>NUCLEOTIDE SEQUENCE [LARGE SCALE GENOMIC DNA]</scope>
    <source>
        <strain evidence="3 4">JCM 12520</strain>
    </source>
</reference>
<name>A0ABV5VWY1_9BACL</name>
<dbReference type="SUPFAM" id="SSF55383">
    <property type="entry name" value="Copper amine oxidase, domain N"/>
    <property type="match status" value="1"/>
</dbReference>
<evidence type="ECO:0000259" key="2">
    <source>
        <dbReference type="Pfam" id="PF07833"/>
    </source>
</evidence>
<dbReference type="Proteomes" id="UP001589619">
    <property type="component" value="Unassembled WGS sequence"/>
</dbReference>
<dbReference type="InterPro" id="IPR025372">
    <property type="entry name" value="DUF4362"/>
</dbReference>
<feature type="chain" id="PRO_5047027129" evidence="1">
    <location>
        <begin position="23"/>
        <end position="211"/>
    </location>
</feature>
<accession>A0ABV5VWY1</accession>
<keyword evidence="4" id="KW-1185">Reference proteome</keyword>
<dbReference type="Pfam" id="PF07833">
    <property type="entry name" value="Cu_amine_oxidN1"/>
    <property type="match status" value="1"/>
</dbReference>
<gene>
    <name evidence="3" type="ORF">ACFFNY_14745</name>
</gene>
<dbReference type="InterPro" id="IPR012854">
    <property type="entry name" value="Cu_amine_oxidase-like_N"/>
</dbReference>
<sequence>MKKFVIGVLFGLLLALAPFAYATSKIEVDLFPVKLWLNGEQKKLPEELAILNYRGHAYVPIRYLAEQFGGKVSYDEREEAVSVSLAPLPALPDPYTYEMAERNGDLMKRRPDKKKIETFVRSVHEDTEDWIRLTSHTIEGDPLIESLIYDSASKNIHYIQDRSRDRFGSMAIMAVSCKRLEDAKAGEGGSKYRLVGCDGYSREIDLISFDK</sequence>
<feature type="domain" description="Copper amine oxidase-like N-terminal" evidence="2">
    <location>
        <begin position="24"/>
        <end position="82"/>
    </location>
</feature>
<dbReference type="Pfam" id="PF14275">
    <property type="entry name" value="DUF4362"/>
    <property type="match status" value="1"/>
</dbReference>
<feature type="signal peptide" evidence="1">
    <location>
        <begin position="1"/>
        <end position="22"/>
    </location>
</feature>
<evidence type="ECO:0000313" key="4">
    <source>
        <dbReference type="Proteomes" id="UP001589619"/>
    </source>
</evidence>
<evidence type="ECO:0000313" key="3">
    <source>
        <dbReference type="EMBL" id="MFB9752821.1"/>
    </source>
</evidence>
<proteinExistence type="predicted"/>
<protein>
    <submittedName>
        <fullName evidence="3">DUF4362 domain-containing protein</fullName>
    </submittedName>
</protein>
<dbReference type="InterPro" id="IPR036582">
    <property type="entry name" value="Mao_N_sf"/>
</dbReference>
<organism evidence="3 4">
    <name type="scientific">Paenibacillus hodogayensis</name>
    <dbReference type="NCBI Taxonomy" id="279208"/>
    <lineage>
        <taxon>Bacteria</taxon>
        <taxon>Bacillati</taxon>
        <taxon>Bacillota</taxon>
        <taxon>Bacilli</taxon>
        <taxon>Bacillales</taxon>
        <taxon>Paenibacillaceae</taxon>
        <taxon>Paenibacillus</taxon>
    </lineage>
</organism>
<dbReference type="EMBL" id="JBHMAG010000012">
    <property type="protein sequence ID" value="MFB9752821.1"/>
    <property type="molecule type" value="Genomic_DNA"/>
</dbReference>
<keyword evidence="1" id="KW-0732">Signal</keyword>
<comment type="caution">
    <text evidence="3">The sequence shown here is derived from an EMBL/GenBank/DDBJ whole genome shotgun (WGS) entry which is preliminary data.</text>
</comment>